<feature type="compositionally biased region" description="Polar residues" evidence="2">
    <location>
        <begin position="481"/>
        <end position="491"/>
    </location>
</feature>
<dbReference type="InterPro" id="IPR001251">
    <property type="entry name" value="CRAL-TRIO_dom"/>
</dbReference>
<feature type="region of interest" description="Disordered" evidence="2">
    <location>
        <begin position="847"/>
        <end position="866"/>
    </location>
</feature>
<dbReference type="Pfam" id="PF12496">
    <property type="entry name" value="BNIP2"/>
    <property type="match status" value="1"/>
</dbReference>
<evidence type="ECO:0000256" key="1">
    <source>
        <dbReference type="ARBA" id="ARBA00010331"/>
    </source>
</evidence>
<proteinExistence type="inferred from homology"/>
<evidence type="ECO:0000259" key="3">
    <source>
        <dbReference type="SMART" id="SM01131"/>
    </source>
</evidence>
<evidence type="ECO:0000256" key="2">
    <source>
        <dbReference type="SAM" id="MobiDB-lite"/>
    </source>
</evidence>
<feature type="region of interest" description="Disordered" evidence="2">
    <location>
        <begin position="2711"/>
        <end position="2732"/>
    </location>
</feature>
<dbReference type="InterPro" id="IPR038222">
    <property type="entry name" value="DHHA2_dom_sf"/>
</dbReference>
<dbReference type="FunFam" id="3.90.1640.10:FF:000003">
    <property type="entry name" value="Prune homolog 2 with BCH domain"/>
    <property type="match status" value="1"/>
</dbReference>
<feature type="region of interest" description="Disordered" evidence="2">
    <location>
        <begin position="2480"/>
        <end position="2550"/>
    </location>
</feature>
<feature type="region of interest" description="Disordered" evidence="2">
    <location>
        <begin position="1251"/>
        <end position="1270"/>
    </location>
</feature>
<comment type="similarity">
    <text evidence="1">Belongs to the PPase class C family. Prune subfamily.</text>
</comment>
<dbReference type="Gene3D" id="3.10.310.20">
    <property type="entry name" value="DHHA2 domain"/>
    <property type="match status" value="1"/>
</dbReference>
<dbReference type="InterPro" id="IPR022181">
    <property type="entry name" value="Bcl2-/adenovirus-E1B"/>
</dbReference>
<comment type="caution">
    <text evidence="4">The sequence shown here is derived from an EMBL/GenBank/DDBJ whole genome shotgun (WGS) entry which is preliminary data.</text>
</comment>
<feature type="region of interest" description="Disordered" evidence="2">
    <location>
        <begin position="458"/>
        <end position="493"/>
    </location>
</feature>
<sequence length="3085" mass="344749">MWVVAVVNKLDCIENRSKRLGTVHVVLGNKPCDLDSLISALTYAYFLDKVSPPDVLCLPVLNIPRREFSYYPETRFILEELNIPESFHIFQDEINLHQLNDEGKLSLTLVNSNMLASDDKSLESAVVKVINPDERCDANLGLQASSSSLVVKEILQEAPELITQQLAHLLRGSILFKCMSVEPERITEQQEEILSILEEKFPELPPREDIISVFQQTPFKVQGLNIEEAMLKDLKELSDGEIKVAVSTVYMTLEDCIFHRNITGDLKAFIDKYGFDVLVILANYLSEDEQTKRQIVVYSENLELCNQICCELEECQNPCLELDPLECGCDQFLVYHQDNTLVTGDQIFLIIKEVINRRQPEMVPNSRTSSTEAVAGSAPLSQGSSGIMELYGSDIEPQPNSVNFIENPQDLNGSIQAHVDVNIDLVSPDSGLATIRSSRSSKESSVFLSDDSPVAEGAHHSLLPGFDSYSPIPEGAIPEEQQPQSRNNSDNFDLFSFDLAPMVTIRSESSSHSVDYSPADDFFLNSDSSEGQPPIVQKELDETNLSENDMANYSTDLLMTTNEEDNLVEFDDEFRQENPGDLSEKTSSLTDLVEDDSSSPGVLKNVETRIPTTPMNSLVESSPLDNGPPLFFPQDIIKKINEIDSASYSQSRARYGSWWDGFELDSKNADAWSSSEQESVFQSPDSWKDCKASPLLREHFDRRASDSVFLQKQPRQMEYSRTGLWENQFNPVRDKHSLELQKKTTEHSHGQSASLEVTKQQMEAFTDLWKSSQLTPVISAPWCNTVGESEQLDTESYDVWTEFDQEDGTKPSENVWSMPKLDTDQTSVRSLEAWAMSKTSLSYSSEITAENESENPNNEVSSEAWNKGRAYPVEEYSTFENTKSSIDNVKNNSNLAIENQNVLGDTKCRPKQFENMDVWDLYAKDIEKDVLETLVPWEDSLLSYRCSDFSSSNAGEDLVVSPPDTNYSTSDSYISPTFIGDETENEDKHFDRETIFDEVINSNSDEPKILEETDKESLPQPSPRSMPFLSSGNTEMWNVSLNNVNQLKAENSEITALPNTCTVSLNSEQIATKYFSGDENISESYSSSEDTGVMQVYNQTVNHLSQPHGGLNTRPTAAEKNVEIWNRVILGDTQISARTSEMGNGLDLKASDLENEVSVNGQVQGSINKDSEVKTQLSEPQLNLWSVHLQQNHQAGWENNGISGTSQQGIDEYKRMNEISGQLTISNVWNTTMQDNRVSPSVLSKLSCITDSEESTSTSEIPNSPEKIRNSDIYKALETEKSEINMPFSSPSNPANQQQRKGPLQNNAESSATSPEEERHSGHLDFYHPQNYSHSNISQSLPTNTDKESTATEGAKSPEMKSASKSYNRGEDSQENHSPTVPENLDIWNDSAKSSSQSVASNPLINEAPEVLREAQESLSEEVPSNLVPSSFELGFSEHSPEISDAHETPFMSETLQIKIQVNPSSEYAEVPDITNMSMMDNSLSHEMDSGGSDASEALESGNKLEEYVDITSHHDFPKILGVWNSHTCEDTQSPGRSPETSEVLEMTNTMSSLPGDTQIKSDCEEDNVWSGSANDYTQSSATSPDISDASANVHVWGSMPATYHRESEDIWNITNDKLEKAPEKGGLENKSQEESEESNDHSVPKNLDLWNAHVDDDTVSSISSPEANEDSENSEAPQAVIERDSNYQANEHKVSETKERDYAQSSAVSSEDSLDAETELEKEVQMAILNKNSENVKPWNISMEQDIIHLNTTNNDTCEAFEYLDGWETSQGEFQVNTFHENPDHPHVWNSCTMDYYIAPTSAAGHNKEYSSKNSDTWNISLQADSEINQRSTMETFGFPDDNSEWWNSQPHKDKPIEGQYSNSDDGLEINQLANIKLDAWGAPVQSEELKDAYPAYPGSHANQSPPLYFNEEKYESIVHSGNIHESQIDPDILQLKLSDPLALGKKERDLKEQPFVTIDGDQDTSKNPFSEKWQPDMSNTFAQENLILNLSRDNADVILNTSNKDLFVQEQWNTSGTLEVCSSPQNAFIANDSSQKLIEKSSLRWNELAEVPQITCSPYTLQDKTQESNPLFSVDPDLWTDAEQLFILKADGENPDILSQCDQDSSSQASNRPDVCHEYVAKYASSQSTHALAEAGGEVSQLVLTMSNISKEADFDFKQQLVTHKVETYPDRNSPENNDGTQVDQLITPKAFEASEFRKENILKKSDLEKKPVVELMDSAGSSAEDLGMASLNLKDTCYENNNLAASVNVVHSQRHLVATAFFPLDNSEESIKDLSVSAETGQIPAIDHTAVTIDKVEISDMCVDGNETGIENSSNTSITNIQSLGEVSKLTIFDSKHKVAVERDATDEQTLFLKTSLDDNDRDAAVSQHADNVVKEPENLLDSHNPRFKESPNEQSPVVYSSPSDVSFNIEATGSRERRKEISLKQQFSGNVSVDMPLSPRTPQKDKMAFLETKDSITKDQSFDTFAECHQEDHALGSLPLESEVMPESSDTLKELEHEAETSNTDSPAGGVTGSPNVAASDPLYTEGNGRNSTESPELTSTESKEDMRTWVNKDQTALEMDYILVTAEENGSVKKDILETKESDFAFQEADVAEQTESHEAFSAGSSDTFQSISIINESKEQSFLSSEWGSFHLAEKSPSVLPQRLGDEKRSPESPVQDHGWTVLGKNEASDISPEEISSRTETMDSGSGHSVKELETVLDQELIHDKQSGVQLKKTPHKSFEQEEYSPLDSLMREDKNSSIIRTDALLLQVVGGHGIWEVHSQQHPGDGMVTEQEMEEETEFLNSERELNQVSGLVPEDVGMDIPFEEGVLSPDATEIRPEPPNSLDLNGSHPRRIKLTAPNINLSLDRSEGSVLSDENLDTPDEIDINVDDLDTPDEADSFEYTGNEDQPAVRDVFQEESESIPEYTAEEERQDNRLWRTVVIGEQEQRIDMKVIEPYKKVISHGGYYGDGLNAIIVFAACFLPDSSRADYNYVMENLFLYVISTLELMVAEDYMIVYLNGATPRRKMPGFGWMKKCYQMIDRRSKFSSKIQYVGTLAELSDLIPMEYVHIPESIVKYDEEKCFKRRMRFDVTLQKEKP</sequence>
<dbReference type="Pfam" id="PF02833">
    <property type="entry name" value="DHHA2"/>
    <property type="match status" value="1"/>
</dbReference>
<feature type="domain" description="DHHA2" evidence="3">
    <location>
        <begin position="211"/>
        <end position="355"/>
    </location>
</feature>
<dbReference type="PANTHER" id="PTHR12112">
    <property type="entry name" value="BNIP - RELATED"/>
    <property type="match status" value="1"/>
</dbReference>
<feature type="compositionally biased region" description="Basic and acidic residues" evidence="2">
    <location>
        <begin position="2494"/>
        <end position="2504"/>
    </location>
</feature>
<dbReference type="PANTHER" id="PTHR12112:SF49">
    <property type="entry name" value="DHHA2 DOMAIN-CONTAINING PROTEIN"/>
    <property type="match status" value="1"/>
</dbReference>
<dbReference type="InterPro" id="IPR036865">
    <property type="entry name" value="CRAL-TRIO_dom_sf"/>
</dbReference>
<evidence type="ECO:0000313" key="5">
    <source>
        <dbReference type="Proteomes" id="UP000297703"/>
    </source>
</evidence>
<evidence type="ECO:0000313" key="4">
    <source>
        <dbReference type="EMBL" id="TFK15635.1"/>
    </source>
</evidence>
<dbReference type="SUPFAM" id="SSF64182">
    <property type="entry name" value="DHH phosphoesterases"/>
    <property type="match status" value="1"/>
</dbReference>
<feature type="compositionally biased region" description="Polar residues" evidence="2">
    <location>
        <begin position="1330"/>
        <end position="1344"/>
    </location>
</feature>
<feature type="compositionally biased region" description="Basic and acidic residues" evidence="2">
    <location>
        <begin position="1316"/>
        <end position="1326"/>
    </location>
</feature>
<feature type="region of interest" description="Disordered" evidence="2">
    <location>
        <begin position="2384"/>
        <end position="2406"/>
    </location>
</feature>
<dbReference type="FunFam" id="3.10.310.20:FF:000002">
    <property type="entry name" value="Prune homolog 2 with BCH domain"/>
    <property type="match status" value="1"/>
</dbReference>
<feature type="region of interest" description="Disordered" evidence="2">
    <location>
        <begin position="1659"/>
        <end position="1720"/>
    </location>
</feature>
<feature type="compositionally biased region" description="Low complexity" evidence="2">
    <location>
        <begin position="854"/>
        <end position="863"/>
    </location>
</feature>
<feature type="compositionally biased region" description="Polar residues" evidence="2">
    <location>
        <begin position="1570"/>
        <end position="1586"/>
    </location>
</feature>
<dbReference type="EMBL" id="QXTE01000004">
    <property type="protein sequence ID" value="TFK15635.1"/>
    <property type="molecule type" value="Genomic_DNA"/>
</dbReference>
<keyword evidence="4" id="KW-0176">Collagen</keyword>
<dbReference type="GO" id="GO:0005737">
    <property type="term" value="C:cytoplasm"/>
    <property type="evidence" value="ECO:0007669"/>
    <property type="project" value="InterPro"/>
</dbReference>
<dbReference type="Pfam" id="PF13716">
    <property type="entry name" value="CRAL_TRIO_2"/>
    <property type="match status" value="1"/>
</dbReference>
<dbReference type="OrthoDB" id="19923at2759"/>
<reference evidence="4 5" key="1">
    <citation type="submission" date="2019-04" db="EMBL/GenBank/DDBJ databases">
        <title>Draft genome of the big-headed turtle Platysternon megacephalum.</title>
        <authorList>
            <person name="Gong S."/>
        </authorList>
    </citation>
    <scope>NUCLEOTIDE SEQUENCE [LARGE SCALE GENOMIC DNA]</scope>
    <source>
        <strain evidence="4">DO16091913</strain>
        <tissue evidence="4">Muscle</tissue>
    </source>
</reference>
<feature type="compositionally biased region" description="Polar residues" evidence="2">
    <location>
        <begin position="1287"/>
        <end position="1314"/>
    </location>
</feature>
<feature type="compositionally biased region" description="Basic and acidic residues" evidence="2">
    <location>
        <begin position="1622"/>
        <end position="1644"/>
    </location>
</feature>
<organism evidence="4 5">
    <name type="scientific">Platysternon megacephalum</name>
    <name type="common">big-headed turtle</name>
    <dbReference type="NCBI Taxonomy" id="55544"/>
    <lineage>
        <taxon>Eukaryota</taxon>
        <taxon>Metazoa</taxon>
        <taxon>Chordata</taxon>
        <taxon>Craniata</taxon>
        <taxon>Vertebrata</taxon>
        <taxon>Euteleostomi</taxon>
        <taxon>Archelosauria</taxon>
        <taxon>Testudinata</taxon>
        <taxon>Testudines</taxon>
        <taxon>Cryptodira</taxon>
        <taxon>Durocryptodira</taxon>
        <taxon>Testudinoidea</taxon>
        <taxon>Platysternidae</taxon>
        <taxon>Platysternon</taxon>
    </lineage>
</organism>
<feature type="region of interest" description="Disordered" evidence="2">
    <location>
        <begin position="2644"/>
        <end position="2695"/>
    </location>
</feature>
<keyword evidence="5" id="KW-1185">Reference proteome</keyword>
<dbReference type="Gene3D" id="3.40.525.10">
    <property type="entry name" value="CRAL-TRIO lipid binding domain"/>
    <property type="match status" value="2"/>
</dbReference>
<feature type="region of interest" description="Disordered" evidence="2">
    <location>
        <begin position="576"/>
        <end position="604"/>
    </location>
</feature>
<feature type="region of interest" description="Disordered" evidence="2">
    <location>
        <begin position="1284"/>
        <end position="1404"/>
    </location>
</feature>
<feature type="region of interest" description="Disordered" evidence="2">
    <location>
        <begin position="1622"/>
        <end position="1645"/>
    </location>
</feature>
<name>A0A4D9F238_9SAUR</name>
<dbReference type="Gene3D" id="3.90.1640.10">
    <property type="entry name" value="inorganic pyrophosphatase (n-terminal core)"/>
    <property type="match status" value="1"/>
</dbReference>
<gene>
    <name evidence="4" type="ORF">DR999_PMT00946</name>
</gene>
<accession>A0A4D9F238</accession>
<dbReference type="InterPro" id="IPR038763">
    <property type="entry name" value="DHH_sf"/>
</dbReference>
<feature type="region of interest" description="Disordered" evidence="2">
    <location>
        <begin position="2819"/>
        <end position="2838"/>
    </location>
</feature>
<dbReference type="STRING" id="55544.A0A4D9F238"/>
<protein>
    <submittedName>
        <fullName evidence="4">Collagen alpha-5(IV) chain</fullName>
    </submittedName>
</protein>
<feature type="compositionally biased region" description="Low complexity" evidence="2">
    <location>
        <begin position="2536"/>
        <end position="2545"/>
    </location>
</feature>
<feature type="compositionally biased region" description="Basic and acidic residues" evidence="2">
    <location>
        <begin position="1682"/>
        <end position="1703"/>
    </location>
</feature>
<dbReference type="Proteomes" id="UP000297703">
    <property type="component" value="Unassembled WGS sequence"/>
</dbReference>
<dbReference type="SMART" id="SM01131">
    <property type="entry name" value="DHHA2"/>
    <property type="match status" value="1"/>
</dbReference>
<reference evidence="4 5" key="2">
    <citation type="submission" date="2019-04" db="EMBL/GenBank/DDBJ databases">
        <title>The genome sequence of big-headed turtle.</title>
        <authorList>
            <person name="Gong S."/>
        </authorList>
    </citation>
    <scope>NUCLEOTIDE SEQUENCE [LARGE SCALE GENOMIC DNA]</scope>
    <source>
        <strain evidence="4">DO16091913</strain>
        <tissue evidence="4">Muscle</tissue>
    </source>
</reference>
<feature type="compositionally biased region" description="Low complexity" evidence="2">
    <location>
        <begin position="1391"/>
        <end position="1401"/>
    </location>
</feature>
<dbReference type="GO" id="GO:0005581">
    <property type="term" value="C:collagen trimer"/>
    <property type="evidence" value="ECO:0007669"/>
    <property type="project" value="UniProtKB-KW"/>
</dbReference>
<dbReference type="GO" id="GO:0016462">
    <property type="term" value="F:pyrophosphatase activity"/>
    <property type="evidence" value="ECO:0007669"/>
    <property type="project" value="InterPro"/>
</dbReference>
<feature type="region of interest" description="Disordered" evidence="2">
    <location>
        <begin position="1568"/>
        <end position="1588"/>
    </location>
</feature>
<dbReference type="InterPro" id="IPR004097">
    <property type="entry name" value="DHHA2"/>
</dbReference>